<dbReference type="RefSeq" id="WP_145236842.1">
    <property type="nucleotide sequence ID" value="NZ_CP036273.1"/>
</dbReference>
<gene>
    <name evidence="3" type="ORF">ETAA1_19530</name>
</gene>
<name>A0A517XR72_9BACT</name>
<dbReference type="Proteomes" id="UP000319576">
    <property type="component" value="Chromosome"/>
</dbReference>
<reference evidence="3 4" key="1">
    <citation type="submission" date="2019-02" db="EMBL/GenBank/DDBJ databases">
        <title>Deep-cultivation of Planctomycetes and their phenomic and genomic characterization uncovers novel biology.</title>
        <authorList>
            <person name="Wiegand S."/>
            <person name="Jogler M."/>
            <person name="Boedeker C."/>
            <person name="Pinto D."/>
            <person name="Vollmers J."/>
            <person name="Rivas-Marin E."/>
            <person name="Kohn T."/>
            <person name="Peeters S.H."/>
            <person name="Heuer A."/>
            <person name="Rast P."/>
            <person name="Oberbeckmann S."/>
            <person name="Bunk B."/>
            <person name="Jeske O."/>
            <person name="Meyerdierks A."/>
            <person name="Storesund J.E."/>
            <person name="Kallscheuer N."/>
            <person name="Luecker S."/>
            <person name="Lage O.M."/>
            <person name="Pohl T."/>
            <person name="Merkel B.J."/>
            <person name="Hornburger P."/>
            <person name="Mueller R.-W."/>
            <person name="Bruemmer F."/>
            <person name="Labrenz M."/>
            <person name="Spormann A.M."/>
            <person name="Op den Camp H."/>
            <person name="Overmann J."/>
            <person name="Amann R."/>
            <person name="Jetten M.S.M."/>
            <person name="Mascher T."/>
            <person name="Medema M.H."/>
            <person name="Devos D.P."/>
            <person name="Kaster A.-K."/>
            <person name="Ovreas L."/>
            <person name="Rohde M."/>
            <person name="Galperin M.Y."/>
            <person name="Jogler C."/>
        </authorList>
    </citation>
    <scope>NUCLEOTIDE SEQUENCE [LARGE SCALE GENOMIC DNA]</scope>
    <source>
        <strain evidence="3 4">ETA_A1</strain>
    </source>
</reference>
<organism evidence="3 4">
    <name type="scientific">Urbifossiella limnaea</name>
    <dbReference type="NCBI Taxonomy" id="2528023"/>
    <lineage>
        <taxon>Bacteria</taxon>
        <taxon>Pseudomonadati</taxon>
        <taxon>Planctomycetota</taxon>
        <taxon>Planctomycetia</taxon>
        <taxon>Gemmatales</taxon>
        <taxon>Gemmataceae</taxon>
        <taxon>Urbifossiella</taxon>
    </lineage>
</organism>
<feature type="region of interest" description="Disordered" evidence="1">
    <location>
        <begin position="29"/>
        <end position="54"/>
    </location>
</feature>
<dbReference type="Gene3D" id="2.130.10.10">
    <property type="entry name" value="YVTN repeat-like/Quinoprotein amine dehydrogenase"/>
    <property type="match status" value="3"/>
</dbReference>
<keyword evidence="4" id="KW-1185">Reference proteome</keyword>
<dbReference type="EMBL" id="CP036273">
    <property type="protein sequence ID" value="QDU20010.1"/>
    <property type="molecule type" value="Genomic_DNA"/>
</dbReference>
<dbReference type="InterPro" id="IPR015943">
    <property type="entry name" value="WD40/YVTN_repeat-like_dom_sf"/>
</dbReference>
<feature type="domain" description="Pyrrolo-quinoline quinone repeat" evidence="2">
    <location>
        <begin position="212"/>
        <end position="368"/>
    </location>
</feature>
<dbReference type="InterPro" id="IPR002372">
    <property type="entry name" value="PQQ_rpt_dom"/>
</dbReference>
<dbReference type="SUPFAM" id="SSF50998">
    <property type="entry name" value="Quinoprotein alcohol dehydrogenase-like"/>
    <property type="match status" value="1"/>
</dbReference>
<dbReference type="InterPro" id="IPR018391">
    <property type="entry name" value="PQQ_b-propeller_rpt"/>
</dbReference>
<dbReference type="SMART" id="SM00564">
    <property type="entry name" value="PQQ"/>
    <property type="match status" value="5"/>
</dbReference>
<dbReference type="PANTHER" id="PTHR34512">
    <property type="entry name" value="CELL SURFACE PROTEIN"/>
    <property type="match status" value="1"/>
</dbReference>
<evidence type="ECO:0000313" key="4">
    <source>
        <dbReference type="Proteomes" id="UP000319576"/>
    </source>
</evidence>
<accession>A0A517XR72</accession>
<dbReference type="InterPro" id="IPR011047">
    <property type="entry name" value="Quinoprotein_ADH-like_sf"/>
</dbReference>
<proteinExistence type="predicted"/>
<feature type="compositionally biased region" description="Low complexity" evidence="1">
    <location>
        <begin position="29"/>
        <end position="45"/>
    </location>
</feature>
<dbReference type="AlphaFoldDB" id="A0A517XR72"/>
<sequence length="580" mass="63928">MPYTLPRRLLLGVILTAVVVGAGAALLSRSDAQPPGADPKAAPKATNPGPNDHTMFGGTPDRNMVNLVAKAVPEKFNLDSPADVLWKIDLGSKAYGGPVVAGGRIYVGTNNARPRNKRDIAKNADGEEEPLDRGILMCFDEKKGEFLWQMVWDKLPSGQVNDWPHEGVCSTPVVEGDRVYLTSNRCTVVCLDAKGLKDGNDGSKTEKYQTPTDGDVIWEYDMIGELKVFPHNMTSTCPLIVGDLIYVTTANGVDEGHFNIPSPDAPSFVALNKNTGQLVWAKNYPGRDIMHGQWSNPTYAEIDGVKQVIFPGGDGWLYGLVPETGEIIWKFDCNPKDGVYELGGAGTRNDFIATPVVYDSKVYIAVGQDPEHTDGIGRLWCISPKGKKGDISDELLAGKKKDDAGREVGIGKPNPNTGKVWSYGGEEKRPFSVRDFRFGRTMCTACIVDDVLYLGELPGYMHVFDAKTGEHKWQYDTKTAMWGSCYYVDGKVMLGNDNGDLYVWKHEKNQPVIEELDPNAKDQKEARAFRLRQRAEIEKRFLLAKVEFDAPIRSTPVVANGVLYVMTEKTLFAVRAGRKN</sequence>
<protein>
    <submittedName>
        <fullName evidence="3">Outer membrane biogenesis protein BamB</fullName>
    </submittedName>
</protein>
<dbReference type="PANTHER" id="PTHR34512:SF30">
    <property type="entry name" value="OUTER MEMBRANE PROTEIN ASSEMBLY FACTOR BAMB"/>
    <property type="match status" value="1"/>
</dbReference>
<evidence type="ECO:0000313" key="3">
    <source>
        <dbReference type="EMBL" id="QDU20010.1"/>
    </source>
</evidence>
<evidence type="ECO:0000256" key="1">
    <source>
        <dbReference type="SAM" id="MobiDB-lite"/>
    </source>
</evidence>
<dbReference type="Pfam" id="PF13360">
    <property type="entry name" value="PQQ_2"/>
    <property type="match status" value="1"/>
</dbReference>
<dbReference type="OrthoDB" id="222965at2"/>
<dbReference type="KEGG" id="uli:ETAA1_19530"/>
<evidence type="ECO:0000259" key="2">
    <source>
        <dbReference type="Pfam" id="PF13360"/>
    </source>
</evidence>